<gene>
    <name evidence="1" type="ORF">METZ01_LOCUS453864</name>
</gene>
<reference evidence="1" key="1">
    <citation type="submission" date="2018-05" db="EMBL/GenBank/DDBJ databases">
        <authorList>
            <person name="Lanie J.A."/>
            <person name="Ng W.-L."/>
            <person name="Kazmierczak K.M."/>
            <person name="Andrzejewski T.M."/>
            <person name="Davidsen T.M."/>
            <person name="Wayne K.J."/>
            <person name="Tettelin H."/>
            <person name="Glass J.I."/>
            <person name="Rusch D."/>
            <person name="Podicherti R."/>
            <person name="Tsui H.-C.T."/>
            <person name="Winkler M.E."/>
        </authorList>
    </citation>
    <scope>NUCLEOTIDE SEQUENCE</scope>
</reference>
<name>A0A383A0C5_9ZZZZ</name>
<accession>A0A383A0C5</accession>
<protein>
    <submittedName>
        <fullName evidence="1">Uncharacterized protein</fullName>
    </submittedName>
</protein>
<dbReference type="EMBL" id="UINC01188001">
    <property type="protein sequence ID" value="SVE01010.1"/>
    <property type="molecule type" value="Genomic_DNA"/>
</dbReference>
<dbReference type="AlphaFoldDB" id="A0A383A0C5"/>
<proteinExistence type="predicted"/>
<evidence type="ECO:0000313" key="1">
    <source>
        <dbReference type="EMBL" id="SVE01010.1"/>
    </source>
</evidence>
<sequence>MGGAMTSTMKNALVITFFSIVLAACSNSSTDSGIEQGTDTESFAGDYEGTLELELTADAISYDPHSDSGSVPVEIEITGDGIVRLTIDNYTVEGIIDNDGDWKLEVAINEFSALIDEENKDILKQAGCPLDKPFVKIEGTVTTPDLSGDVSGKLTCKILFVTIASLEFSGTLTAST</sequence>
<organism evidence="1">
    <name type="scientific">marine metagenome</name>
    <dbReference type="NCBI Taxonomy" id="408172"/>
    <lineage>
        <taxon>unclassified sequences</taxon>
        <taxon>metagenomes</taxon>
        <taxon>ecological metagenomes</taxon>
    </lineage>
</organism>